<dbReference type="Pfam" id="PF11863">
    <property type="entry name" value="DUF3383"/>
    <property type="match status" value="1"/>
</dbReference>
<dbReference type="OrthoDB" id="6470781at2"/>
<proteinExistence type="predicted"/>
<sequence length="376" mass="40536">MAYPAESIINIVTLINSAGLGTSNFGAGMVFADFDSSSDATFVEGTFRDYGSASQVAEDFAIASDPYKAAESWFSAVPKPKTLRIYLRIENDTVVESLNDAINKGIWFYWFEFEASIRAVDADVLALAAAGDAAGKFFAYTTNQSTVRDPAVTTDIVSKAVIQGSRRAFVASHAAELYEGFEIAAVFSRVNFNAANSTITGEYKKLPGIDAESLTPTAYSAMKAKGAVFYTVVETGGEKDNGRVINSKSTSSYGEYIDDVFNLDAFTNFLTIALYNALTKVPTKLRQTPAGQQILIDAAAQVGEKFIGNGYLGERLFTDDQTGEEKLSRGYEILTKAEDILLISDAERAARGAAPIVMRVFRAGAIHTVDLTANVE</sequence>
<dbReference type="AlphaFoldDB" id="A0A2W0F6U6"/>
<evidence type="ECO:0000313" key="2">
    <source>
        <dbReference type="Proteomes" id="UP000247437"/>
    </source>
</evidence>
<dbReference type="RefSeq" id="WP_110657255.1">
    <property type="nucleotide sequence ID" value="NZ_PDLL01000012.1"/>
</dbReference>
<comment type="caution">
    <text evidence="1">The sequence shown here is derived from an EMBL/GenBank/DDBJ whole genome shotgun (WGS) entry which is preliminary data.</text>
</comment>
<dbReference type="Proteomes" id="UP000247437">
    <property type="component" value="Unassembled WGS sequence"/>
</dbReference>
<reference evidence="1 2" key="1">
    <citation type="journal article" date="2018" name="Appl. Microbiol. Biotechnol.">
        <title>Characterization of the caprolactam degradation pathway in Pseudomonas jessenii using mass spectrometry-based proteomics.</title>
        <authorList>
            <person name="Otzen M."/>
            <person name="Palacio C."/>
            <person name="Janssen D.B."/>
        </authorList>
    </citation>
    <scope>NUCLEOTIDE SEQUENCE [LARGE SCALE GENOMIC DNA]</scope>
    <source>
        <strain evidence="1 2">GO3</strain>
    </source>
</reference>
<organism evidence="1 2">
    <name type="scientific">Pseudomonas jessenii</name>
    <dbReference type="NCBI Taxonomy" id="77298"/>
    <lineage>
        <taxon>Bacteria</taxon>
        <taxon>Pseudomonadati</taxon>
        <taxon>Pseudomonadota</taxon>
        <taxon>Gammaproteobacteria</taxon>
        <taxon>Pseudomonadales</taxon>
        <taxon>Pseudomonadaceae</taxon>
        <taxon>Pseudomonas</taxon>
    </lineage>
</organism>
<dbReference type="EMBL" id="PDLL01000012">
    <property type="protein sequence ID" value="PYY72201.1"/>
    <property type="molecule type" value="Genomic_DNA"/>
</dbReference>
<gene>
    <name evidence="1" type="ORF">CRX42_02400</name>
</gene>
<accession>A0A2W0F6U6</accession>
<protein>
    <recommendedName>
        <fullName evidence="3">DUF3383 domain-containing protein</fullName>
    </recommendedName>
</protein>
<evidence type="ECO:0008006" key="3">
    <source>
        <dbReference type="Google" id="ProtNLM"/>
    </source>
</evidence>
<evidence type="ECO:0000313" key="1">
    <source>
        <dbReference type="EMBL" id="PYY72201.1"/>
    </source>
</evidence>
<dbReference type="InterPro" id="IPR021808">
    <property type="entry name" value="DUF3383"/>
</dbReference>
<name>A0A2W0F6U6_PSEJE</name>